<feature type="compositionally biased region" description="Basic and acidic residues" evidence="1">
    <location>
        <begin position="40"/>
        <end position="50"/>
    </location>
</feature>
<proteinExistence type="predicted"/>
<dbReference type="InterPro" id="IPR012300">
    <property type="entry name" value="Pept_M6_InhA"/>
</dbReference>
<dbReference type="EMBL" id="PVTX01000003">
    <property type="protein sequence ID" value="PRZ08272.1"/>
    <property type="molecule type" value="Genomic_DNA"/>
</dbReference>
<accession>A0ABX5EFU5</accession>
<sequence>MKLRMTGAFGAAAALAAAAVVAPTASAAPAIDVPTPDGATVKEDDRPDSLATKRRELKQKAVELVATGQAEVETRAKGSSSSRVVEVAPGQWVEYETEEEAQLLTFLVEFGDRTDDRFPDAPAGPVHNAIPEPTTQDNSTYWTSDFSREHFLDMFFEGLDDQGGESFHGVYDEMSSGRFDLQGDVSDWVTVPYHQASYGQTESNVDMTRFIQDSADAWYADQVAQGKSPEEITEYLESFDVWDRYDLDGDGVYDEADGYVDHFQAIHAGPGEEAGAPESAIWSHRWSVNPNGWQDGDGPADYEPAGGVRIGDSDVWIRDYTTEPENGGLGVFAHEFGHDLGLPDYYDTAGGENGTGFWNLMSSGSWLGHGDGTIGTTPNHMGAHEKMFLGWLDYTSVDAGESATVDLGPSFHATKKSQAVVVNLPEGEEKIDVLPPFDGKYLYSGTGDDRTASAASPSFTVPADGRLTAKVNYQIEADWDYAYAEISTDGGATFTPLATNLSTDTDPNNQNLGHGITGTTDGAWVDLTADVSAYAGETAQVRFRHVNDAAYHETGLAVDDVAVGSALTASFEDDAAAWTLDGYTVVTDGSYTQTYSHYYVAENRQYAGYDATLATGPYNFGWQLTAPDTVEHYAYQDGLLVWYVNSLYGDNNTSQHPGGGQALPVDANAAALTWSDGTVARNRIQSYDATFSTQAAAPLSLHRETEGGMTTLVTDGAPANPVFDDTDPFAYYDEANPGGSVVVGGTGTTIEVKKVSKRGVMTVLVN</sequence>
<evidence type="ECO:0000256" key="1">
    <source>
        <dbReference type="SAM" id="MobiDB-lite"/>
    </source>
</evidence>
<protein>
    <submittedName>
        <fullName evidence="5">Immune inhibitor A</fullName>
    </submittedName>
</protein>
<evidence type="ECO:0000313" key="6">
    <source>
        <dbReference type="Proteomes" id="UP000239895"/>
    </source>
</evidence>
<gene>
    <name evidence="5" type="ORF">BCL65_103200</name>
</gene>
<feature type="domain" description="Immune inhibitor A-like metallopeptidase VEG" evidence="4">
    <location>
        <begin position="593"/>
        <end position="759"/>
    </location>
</feature>
<dbReference type="PIRSF" id="PIRSF007519">
    <property type="entry name" value="Protease_InhA"/>
    <property type="match status" value="1"/>
</dbReference>
<dbReference type="PANTHER" id="PTHR41775">
    <property type="entry name" value="SECRETED PROTEIN-RELATED"/>
    <property type="match status" value="1"/>
</dbReference>
<feature type="signal peptide" evidence="2">
    <location>
        <begin position="1"/>
        <end position="27"/>
    </location>
</feature>
<dbReference type="Proteomes" id="UP000239895">
    <property type="component" value="Unassembled WGS sequence"/>
</dbReference>
<dbReference type="PANTHER" id="PTHR41775:SF1">
    <property type="entry name" value="PEPTIDASE M6-LIKE DOMAIN-CONTAINING PROTEIN"/>
    <property type="match status" value="1"/>
</dbReference>
<dbReference type="NCBIfam" id="TIGR03296">
    <property type="entry name" value="M6dom_TIGR03296"/>
    <property type="match status" value="1"/>
</dbReference>
<feature type="domain" description="Peptidase M6-like" evidence="3">
    <location>
        <begin position="96"/>
        <end position="388"/>
    </location>
</feature>
<dbReference type="Gene3D" id="2.60.120.260">
    <property type="entry name" value="Galactose-binding domain-like"/>
    <property type="match status" value="1"/>
</dbReference>
<reference evidence="5 6" key="1">
    <citation type="submission" date="2018-03" db="EMBL/GenBank/DDBJ databases">
        <title>Comparative analysis of microorganisms from saline springs in Andes Mountain Range, Colombia.</title>
        <authorList>
            <person name="Rubin E."/>
        </authorList>
    </citation>
    <scope>NUCLEOTIDE SEQUENCE [LARGE SCALE GENOMIC DNA]</scope>
    <source>
        <strain evidence="5 6">CG 23</strain>
    </source>
</reference>
<dbReference type="SUPFAM" id="SSF55486">
    <property type="entry name" value="Metalloproteases ('zincins'), catalytic domain"/>
    <property type="match status" value="1"/>
</dbReference>
<name>A0ABX5EFU5_9MICO</name>
<dbReference type="Pfam" id="PF20773">
    <property type="entry name" value="InhA-like_MAM"/>
    <property type="match status" value="1"/>
</dbReference>
<keyword evidence="2" id="KW-0732">Signal</keyword>
<evidence type="ECO:0000256" key="2">
    <source>
        <dbReference type="SAM" id="SignalP"/>
    </source>
</evidence>
<evidence type="ECO:0000313" key="5">
    <source>
        <dbReference type="EMBL" id="PRZ08272.1"/>
    </source>
</evidence>
<feature type="chain" id="PRO_5045147216" evidence="2">
    <location>
        <begin position="28"/>
        <end position="766"/>
    </location>
</feature>
<evidence type="ECO:0000259" key="3">
    <source>
        <dbReference type="Pfam" id="PF05547"/>
    </source>
</evidence>
<dbReference type="InterPro" id="IPR008757">
    <property type="entry name" value="Peptidase_M6-like_domain"/>
</dbReference>
<dbReference type="Pfam" id="PF20774">
    <property type="entry name" value="InhA-like_VEG"/>
    <property type="match status" value="1"/>
</dbReference>
<dbReference type="Pfam" id="PF05547">
    <property type="entry name" value="Peptidase_M6"/>
    <property type="match status" value="1"/>
</dbReference>
<evidence type="ECO:0000259" key="4">
    <source>
        <dbReference type="Pfam" id="PF20774"/>
    </source>
</evidence>
<comment type="caution">
    <text evidence="5">The sequence shown here is derived from an EMBL/GenBank/DDBJ whole genome shotgun (WGS) entry which is preliminary data.</text>
</comment>
<feature type="region of interest" description="Disordered" evidence="1">
    <location>
        <begin position="26"/>
        <end position="50"/>
    </location>
</feature>
<keyword evidence="6" id="KW-1185">Reference proteome</keyword>
<organism evidence="5 6">
    <name type="scientific">Isoptericola halotolerans</name>
    <dbReference type="NCBI Taxonomy" id="300560"/>
    <lineage>
        <taxon>Bacteria</taxon>
        <taxon>Bacillati</taxon>
        <taxon>Actinomycetota</taxon>
        <taxon>Actinomycetes</taxon>
        <taxon>Micrococcales</taxon>
        <taxon>Promicromonosporaceae</taxon>
        <taxon>Isoptericola</taxon>
    </lineage>
</organism>
<dbReference type="InterPro" id="IPR048665">
    <property type="entry name" value="InhA-like_VEG"/>
</dbReference>